<dbReference type="Gene3D" id="2.60.120.10">
    <property type="entry name" value="Jelly Rolls"/>
    <property type="match status" value="1"/>
</dbReference>
<dbReference type="AlphaFoldDB" id="A0A495M3E7"/>
<protein>
    <submittedName>
        <fullName evidence="2">CRP-like cAMP-binding protein</fullName>
    </submittedName>
</protein>
<reference evidence="2 3" key="1">
    <citation type="submission" date="2018-10" db="EMBL/GenBank/DDBJ databases">
        <title>Genomic Encyclopedia of Archaeal and Bacterial Type Strains, Phase II (KMG-II): from individual species to whole genera.</title>
        <authorList>
            <person name="Goeker M."/>
        </authorList>
    </citation>
    <scope>NUCLEOTIDE SEQUENCE [LARGE SCALE GENOMIC DNA]</scope>
    <source>
        <strain evidence="2 3">DSM 29537</strain>
    </source>
</reference>
<dbReference type="CDD" id="cd00038">
    <property type="entry name" value="CAP_ED"/>
    <property type="match status" value="1"/>
</dbReference>
<gene>
    <name evidence="2" type="ORF">CLV94_2903</name>
</gene>
<dbReference type="Pfam" id="PF00027">
    <property type="entry name" value="cNMP_binding"/>
    <property type="match status" value="1"/>
</dbReference>
<name>A0A495M3E7_9FLAO</name>
<dbReference type="PROSITE" id="PS50042">
    <property type="entry name" value="CNMP_BINDING_3"/>
    <property type="match status" value="1"/>
</dbReference>
<sequence>MQKHLSGMDILEILNHIHPLSKEAGQKIVQYSTKINLPKGHIILEADKTETSVYFIKKGIVRAFAPKEEKDITFWFGREGDPIVSMKSYVDNKPGYECVELLEDCELYEIKNHDLQQLFLEDISIANWGRKFAETLLLHTEERLISKLFKSAKERYLELLQDNPDFVQRIQLGYIASYLGITQVSLSRIRAEIK</sequence>
<evidence type="ECO:0000313" key="2">
    <source>
        <dbReference type="EMBL" id="RKS20524.1"/>
    </source>
</evidence>
<feature type="domain" description="Cyclic nucleotide-binding" evidence="1">
    <location>
        <begin position="16"/>
        <end position="119"/>
    </location>
</feature>
<evidence type="ECO:0000313" key="3">
    <source>
        <dbReference type="Proteomes" id="UP000277579"/>
    </source>
</evidence>
<keyword evidence="3" id="KW-1185">Reference proteome</keyword>
<dbReference type="InterPro" id="IPR000595">
    <property type="entry name" value="cNMP-bd_dom"/>
</dbReference>
<dbReference type="SUPFAM" id="SSF51206">
    <property type="entry name" value="cAMP-binding domain-like"/>
    <property type="match status" value="1"/>
</dbReference>
<comment type="caution">
    <text evidence="2">The sequence shown here is derived from an EMBL/GenBank/DDBJ whole genome shotgun (WGS) entry which is preliminary data.</text>
</comment>
<dbReference type="Proteomes" id="UP000277579">
    <property type="component" value="Unassembled WGS sequence"/>
</dbReference>
<organism evidence="2 3">
    <name type="scientific">Flavobacterium endophyticum</name>
    <dbReference type="NCBI Taxonomy" id="1540163"/>
    <lineage>
        <taxon>Bacteria</taxon>
        <taxon>Pseudomonadati</taxon>
        <taxon>Bacteroidota</taxon>
        <taxon>Flavobacteriia</taxon>
        <taxon>Flavobacteriales</taxon>
        <taxon>Flavobacteriaceae</taxon>
        <taxon>Flavobacterium</taxon>
    </lineage>
</organism>
<dbReference type="InterPro" id="IPR014710">
    <property type="entry name" value="RmlC-like_jellyroll"/>
</dbReference>
<proteinExistence type="predicted"/>
<dbReference type="EMBL" id="RBLC01000004">
    <property type="protein sequence ID" value="RKS20524.1"/>
    <property type="molecule type" value="Genomic_DNA"/>
</dbReference>
<accession>A0A495M3E7</accession>
<dbReference type="InterPro" id="IPR018490">
    <property type="entry name" value="cNMP-bd_dom_sf"/>
</dbReference>
<evidence type="ECO:0000259" key="1">
    <source>
        <dbReference type="PROSITE" id="PS50042"/>
    </source>
</evidence>